<dbReference type="InterPro" id="IPR000073">
    <property type="entry name" value="AB_hydrolase_1"/>
</dbReference>
<evidence type="ECO:0000313" key="3">
    <source>
        <dbReference type="Proteomes" id="UP000003165"/>
    </source>
</evidence>
<dbReference type="Proteomes" id="UP000003165">
    <property type="component" value="Unassembled WGS sequence"/>
</dbReference>
<keyword evidence="3" id="KW-1185">Reference proteome</keyword>
<dbReference type="PANTHER" id="PTHR43433">
    <property type="entry name" value="HYDROLASE, ALPHA/BETA FOLD FAMILY PROTEIN"/>
    <property type="match status" value="1"/>
</dbReference>
<evidence type="ECO:0000313" key="2">
    <source>
        <dbReference type="EMBL" id="EEG08883.1"/>
    </source>
</evidence>
<organism evidence="2 3">
    <name type="scientific">Pseudogulbenkiania ferrooxidans 2002</name>
    <dbReference type="NCBI Taxonomy" id="279714"/>
    <lineage>
        <taxon>Bacteria</taxon>
        <taxon>Pseudomonadati</taxon>
        <taxon>Pseudomonadota</taxon>
        <taxon>Betaproteobacteria</taxon>
        <taxon>Neisseriales</taxon>
        <taxon>Chromobacteriaceae</taxon>
        <taxon>Pseudogulbenkiania</taxon>
    </lineage>
</organism>
<keyword evidence="2" id="KW-0378">Hydrolase</keyword>
<dbReference type="EMBL" id="ACIS01000004">
    <property type="protein sequence ID" value="EEG08883.1"/>
    <property type="molecule type" value="Genomic_DNA"/>
</dbReference>
<dbReference type="PRINTS" id="PR00412">
    <property type="entry name" value="EPOXHYDRLASE"/>
</dbReference>
<dbReference type="RefSeq" id="WP_008953663.1">
    <property type="nucleotide sequence ID" value="NZ_ACIS01000004.1"/>
</dbReference>
<comment type="caution">
    <text evidence="2">The sequence shown here is derived from an EMBL/GenBank/DDBJ whole genome shotgun (WGS) entry which is preliminary data.</text>
</comment>
<dbReference type="PANTHER" id="PTHR43433:SF1">
    <property type="entry name" value="BLL5160 PROTEIN"/>
    <property type="match status" value="1"/>
</dbReference>
<gene>
    <name evidence="2" type="ORF">FuraDRAFT_1643</name>
</gene>
<evidence type="ECO:0000259" key="1">
    <source>
        <dbReference type="Pfam" id="PF00561"/>
    </source>
</evidence>
<dbReference type="InterPro" id="IPR050471">
    <property type="entry name" value="AB_hydrolase"/>
</dbReference>
<dbReference type="Gene3D" id="3.40.50.1820">
    <property type="entry name" value="alpha/beta hydrolase"/>
    <property type="match status" value="1"/>
</dbReference>
<dbReference type="AlphaFoldDB" id="B9Z2T0"/>
<dbReference type="InterPro" id="IPR029058">
    <property type="entry name" value="AB_hydrolase_fold"/>
</dbReference>
<protein>
    <submittedName>
        <fullName evidence="2">Alpha/beta hydrolase fold protein</fullName>
    </submittedName>
</protein>
<dbReference type="GO" id="GO:0016787">
    <property type="term" value="F:hydrolase activity"/>
    <property type="evidence" value="ECO:0007669"/>
    <property type="project" value="UniProtKB-KW"/>
</dbReference>
<dbReference type="SUPFAM" id="SSF53474">
    <property type="entry name" value="alpha/beta-Hydrolases"/>
    <property type="match status" value="1"/>
</dbReference>
<name>B9Z2T0_9NEIS</name>
<dbReference type="InterPro" id="IPR000639">
    <property type="entry name" value="Epox_hydrolase-like"/>
</dbReference>
<dbReference type="eggNOG" id="COG2267">
    <property type="taxonomic scope" value="Bacteria"/>
</dbReference>
<proteinExistence type="predicted"/>
<feature type="domain" description="AB hydrolase-1" evidence="1">
    <location>
        <begin position="29"/>
        <end position="256"/>
    </location>
</feature>
<reference evidence="2 3" key="1">
    <citation type="submission" date="2009-02" db="EMBL/GenBank/DDBJ databases">
        <title>Sequencing of the draft genome and assembly of Lutiella nitroferrum 2002.</title>
        <authorList>
            <consortium name="US DOE Joint Genome Institute (JGI-PGF)"/>
            <person name="Lucas S."/>
            <person name="Copeland A."/>
            <person name="Lapidus A."/>
            <person name="Glavina del Rio T."/>
            <person name="Tice H."/>
            <person name="Bruce D."/>
            <person name="Goodwin L."/>
            <person name="Pitluck S."/>
            <person name="Larimer F."/>
            <person name="Land M.L."/>
            <person name="Hauser L."/>
            <person name="Coates J.D."/>
        </authorList>
    </citation>
    <scope>NUCLEOTIDE SEQUENCE [LARGE SCALE GENOMIC DNA]</scope>
    <source>
        <strain evidence="2 3">2002</strain>
    </source>
</reference>
<dbReference type="Pfam" id="PF00561">
    <property type="entry name" value="Abhydrolase_1"/>
    <property type="match status" value="1"/>
</dbReference>
<sequence length="285" mass="30271">MKPEHVASVPLLSGTVDGTAFSVYGGGEPLVLIHGVGMGQAIWAPQVAEFARDYKVIVYDMLGHGGSEVPPDDVALGDYAAQLAGLLDHLDIASANVIGHSMGALVALEFALTYPARTLRVAALNAVFMRTPEQRAAVLERAEALQHTGVAATVDSTLARWFGEPVPAELKASANLVKRFLTEVNPQGYARTYRLFASSDAVHADGLPRLAMPALFMTGEFDPNSSPEMSRAMAALAPQGRLDIVAGARHMMNVTAPDDINQRLRDFLATPVTAGAQQSQRSEPA</sequence>
<accession>B9Z2T0</accession>
<dbReference type="PRINTS" id="PR00111">
    <property type="entry name" value="ABHYDROLASE"/>
</dbReference>